<accession>A0A7I8L1N1</accession>
<keyword evidence="3" id="KW-1185">Reference proteome</keyword>
<proteinExistence type="predicted"/>
<evidence type="ECO:0000256" key="1">
    <source>
        <dbReference type="SAM" id="MobiDB-lite"/>
    </source>
</evidence>
<reference evidence="2" key="1">
    <citation type="submission" date="2020-02" db="EMBL/GenBank/DDBJ databases">
        <authorList>
            <person name="Scholz U."/>
            <person name="Mascher M."/>
            <person name="Fiebig A."/>
        </authorList>
    </citation>
    <scope>NUCLEOTIDE SEQUENCE</scope>
</reference>
<gene>
    <name evidence="2" type="ORF">SI8410_10014568</name>
</gene>
<dbReference type="EMBL" id="LR746273">
    <property type="protein sequence ID" value="CAA7403890.1"/>
    <property type="molecule type" value="Genomic_DNA"/>
</dbReference>
<sequence length="197" mass="21867">MRKRGGASGKSRADRTTFRKSPLPATPTPTGKASSEPRDLRFTALTSSGRKTVTMLASPLHVPTVTTPSPQRTVGTIGDLKELFSSRSCAAKRILDHSHSEIVKELEASRVRLSKRLKLQMQTCQQLSEEVEKDYRKMSERITENMELMKASYTELITEAQASASRVCKVTILELAQSLEKAIDSLRSRYKVPLTSA</sequence>
<organism evidence="2 3">
    <name type="scientific">Spirodela intermedia</name>
    <name type="common">Intermediate duckweed</name>
    <dbReference type="NCBI Taxonomy" id="51605"/>
    <lineage>
        <taxon>Eukaryota</taxon>
        <taxon>Viridiplantae</taxon>
        <taxon>Streptophyta</taxon>
        <taxon>Embryophyta</taxon>
        <taxon>Tracheophyta</taxon>
        <taxon>Spermatophyta</taxon>
        <taxon>Magnoliopsida</taxon>
        <taxon>Liliopsida</taxon>
        <taxon>Araceae</taxon>
        <taxon>Lemnoideae</taxon>
        <taxon>Spirodela</taxon>
    </lineage>
</organism>
<dbReference type="PANTHER" id="PTHR37371">
    <property type="entry name" value="OS08G0180400 PROTEIN"/>
    <property type="match status" value="1"/>
</dbReference>
<name>A0A7I8L1N1_SPIIN</name>
<evidence type="ECO:0000313" key="2">
    <source>
        <dbReference type="EMBL" id="CAA7403890.1"/>
    </source>
</evidence>
<protein>
    <submittedName>
        <fullName evidence="2">Uncharacterized protein</fullName>
    </submittedName>
</protein>
<evidence type="ECO:0000313" key="3">
    <source>
        <dbReference type="Proteomes" id="UP000663760"/>
    </source>
</evidence>
<dbReference type="AlphaFoldDB" id="A0A7I8L1N1"/>
<dbReference type="OrthoDB" id="1933837at2759"/>
<dbReference type="PANTHER" id="PTHR37371:SF1">
    <property type="entry name" value="KINESIN-LIKE PROTEIN"/>
    <property type="match status" value="1"/>
</dbReference>
<dbReference type="Proteomes" id="UP000663760">
    <property type="component" value="Chromosome 10"/>
</dbReference>
<feature type="region of interest" description="Disordered" evidence="1">
    <location>
        <begin position="1"/>
        <end position="39"/>
    </location>
</feature>